<organism evidence="1 2">
    <name type="scientific">Rubus argutus</name>
    <name type="common">Southern blackberry</name>
    <dbReference type="NCBI Taxonomy" id="59490"/>
    <lineage>
        <taxon>Eukaryota</taxon>
        <taxon>Viridiplantae</taxon>
        <taxon>Streptophyta</taxon>
        <taxon>Embryophyta</taxon>
        <taxon>Tracheophyta</taxon>
        <taxon>Spermatophyta</taxon>
        <taxon>Magnoliopsida</taxon>
        <taxon>eudicotyledons</taxon>
        <taxon>Gunneridae</taxon>
        <taxon>Pentapetalae</taxon>
        <taxon>rosids</taxon>
        <taxon>fabids</taxon>
        <taxon>Rosales</taxon>
        <taxon>Rosaceae</taxon>
        <taxon>Rosoideae</taxon>
        <taxon>Rosoideae incertae sedis</taxon>
        <taxon>Rubus</taxon>
    </lineage>
</organism>
<comment type="caution">
    <text evidence="1">The sequence shown here is derived from an EMBL/GenBank/DDBJ whole genome shotgun (WGS) entry which is preliminary data.</text>
</comment>
<dbReference type="Proteomes" id="UP001457282">
    <property type="component" value="Unassembled WGS sequence"/>
</dbReference>
<gene>
    <name evidence="1" type="ORF">M0R45_001138</name>
</gene>
<dbReference type="AlphaFoldDB" id="A0AAW1VN01"/>
<proteinExistence type="predicted"/>
<keyword evidence="2" id="KW-1185">Reference proteome</keyword>
<evidence type="ECO:0000313" key="2">
    <source>
        <dbReference type="Proteomes" id="UP001457282"/>
    </source>
</evidence>
<reference evidence="1 2" key="1">
    <citation type="journal article" date="2023" name="G3 (Bethesda)">
        <title>A chromosome-length genome assembly and annotation of blackberry (Rubus argutus, cv. 'Hillquist').</title>
        <authorList>
            <person name="Bruna T."/>
            <person name="Aryal R."/>
            <person name="Dudchenko O."/>
            <person name="Sargent D.J."/>
            <person name="Mead D."/>
            <person name="Buti M."/>
            <person name="Cavallini A."/>
            <person name="Hytonen T."/>
            <person name="Andres J."/>
            <person name="Pham M."/>
            <person name="Weisz D."/>
            <person name="Mascagni F."/>
            <person name="Usai G."/>
            <person name="Natali L."/>
            <person name="Bassil N."/>
            <person name="Fernandez G.E."/>
            <person name="Lomsadze A."/>
            <person name="Armour M."/>
            <person name="Olukolu B."/>
            <person name="Poorten T."/>
            <person name="Britton C."/>
            <person name="Davik J."/>
            <person name="Ashrafi H."/>
            <person name="Aiden E.L."/>
            <person name="Borodovsky M."/>
            <person name="Worthington M."/>
        </authorList>
    </citation>
    <scope>NUCLEOTIDE SEQUENCE [LARGE SCALE GENOMIC DNA]</scope>
    <source>
        <strain evidence="1">PI 553951</strain>
    </source>
</reference>
<dbReference type="EMBL" id="JBEDUW010000230">
    <property type="protein sequence ID" value="KAK9903209.1"/>
    <property type="molecule type" value="Genomic_DNA"/>
</dbReference>
<sequence length="204" mass="22238">MGNCTSFEVLSLQGNRLTRKIPEVIGLIQALAVLAERGSEQRRQSEDDRRLGFGGAACCGLREERQCKLLSDGAAGKFLRPEALGHGAVIAVEQRTLSCKELRNLMVMVVVSCDREDGIAVIGKWTRENRGVVKSCGLGDYGAGTATGASRRGWWCLETGTPWIEVMGGDDEAMWLAMVYWDCRNRFGVVLGKAVDAVVMVIVK</sequence>
<name>A0AAW1VN01_RUBAR</name>
<evidence type="ECO:0000313" key="1">
    <source>
        <dbReference type="EMBL" id="KAK9903209.1"/>
    </source>
</evidence>
<protein>
    <submittedName>
        <fullName evidence="1">Uncharacterized protein</fullName>
    </submittedName>
</protein>
<accession>A0AAW1VN01</accession>